<dbReference type="GeneID" id="89948223"/>
<reference evidence="1 2" key="1">
    <citation type="submission" date="2022-11" db="EMBL/GenBank/DDBJ databases">
        <title>Mucor velutinosus strain NIH1002 WGS.</title>
        <authorList>
            <person name="Subramanian P."/>
            <person name="Mullikin J.C."/>
            <person name="Segre J.A."/>
            <person name="Zelazny A.M."/>
        </authorList>
    </citation>
    <scope>NUCLEOTIDE SEQUENCE [LARGE SCALE GENOMIC DNA]</scope>
    <source>
        <strain evidence="1 2">NIH1002</strain>
    </source>
</reference>
<accession>A0AAN7DS59</accession>
<evidence type="ECO:0000313" key="1">
    <source>
        <dbReference type="EMBL" id="KAK4521998.1"/>
    </source>
</evidence>
<organism evidence="1 2">
    <name type="scientific">Mucor velutinosus</name>
    <dbReference type="NCBI Taxonomy" id="708070"/>
    <lineage>
        <taxon>Eukaryota</taxon>
        <taxon>Fungi</taxon>
        <taxon>Fungi incertae sedis</taxon>
        <taxon>Mucoromycota</taxon>
        <taxon>Mucoromycotina</taxon>
        <taxon>Mucoromycetes</taxon>
        <taxon>Mucorales</taxon>
        <taxon>Mucorineae</taxon>
        <taxon>Mucoraceae</taxon>
        <taxon>Mucor</taxon>
    </lineage>
</organism>
<sequence>MNIIAPLPKKPSSYSQQHFWSENDEACQELRQILTSHTSMMEDLAIIRTNNPLPNDSSFIPIHQAVSHLSVSSDSKIIRPRSFSVGDSRNYSFNTTINLVH</sequence>
<keyword evidence="2" id="KW-1185">Reference proteome</keyword>
<comment type="caution">
    <text evidence="1">The sequence shown here is derived from an EMBL/GenBank/DDBJ whole genome shotgun (WGS) entry which is preliminary data.</text>
</comment>
<dbReference type="Proteomes" id="UP001304243">
    <property type="component" value="Unassembled WGS sequence"/>
</dbReference>
<gene>
    <name evidence="1" type="ORF">ATC70_004537</name>
</gene>
<protein>
    <submittedName>
        <fullName evidence="1">Uncharacterized protein</fullName>
    </submittedName>
</protein>
<dbReference type="AlphaFoldDB" id="A0AAN7DS59"/>
<dbReference type="RefSeq" id="XP_064688664.1">
    <property type="nucleotide sequence ID" value="XM_064823839.1"/>
</dbReference>
<name>A0AAN7DS59_9FUNG</name>
<proteinExistence type="predicted"/>
<evidence type="ECO:0000313" key="2">
    <source>
        <dbReference type="Proteomes" id="UP001304243"/>
    </source>
</evidence>
<dbReference type="EMBL" id="JASEJX010000001">
    <property type="protein sequence ID" value="KAK4521998.1"/>
    <property type="molecule type" value="Genomic_DNA"/>
</dbReference>